<dbReference type="PANTHER" id="PTHR42711">
    <property type="entry name" value="ABC TRANSPORTER ATP-BINDING PROTEIN"/>
    <property type="match status" value="1"/>
</dbReference>
<name>A0A1L9BFE6_9BACT</name>
<dbReference type="PROSITE" id="PS50893">
    <property type="entry name" value="ABC_TRANSPORTER_2"/>
    <property type="match status" value="1"/>
</dbReference>
<accession>A0A1L9BFE6</accession>
<sequence length="340" mass="36777">MVDSRMTPAPSAPPVTALSSVPLLQLDGLTRRFKSRVALDGLSLSVRAGEIVGLLGPNGAGKSTTFQVLAGLLAPDSGRVLFEGRPLSLHDPSLRQRLGIIFQRGSLDDLMSARENLLLGARLYGLTGEHAHTRVEQMLRLIGLEARGDERVGTWSGGMRRRLELARALVHQPRVLLMDEPTQGLDEASFRSFWAHLRALRDTEGLTVLLTTHRADEAQICDRLAVLDAGRLVAMDTPAALAARVGGDILILEGREPEALAAEVRGRLGLAARVVEGHVQVETEQGHSLVPRLVEAFPAGRLDAVSLRRPTLADVFLQLTGRTLGADQPTAEPSTRKSRR</sequence>
<dbReference type="InterPro" id="IPR050763">
    <property type="entry name" value="ABC_transporter_ATP-binding"/>
</dbReference>
<dbReference type="EMBL" id="MPIN01000002">
    <property type="protein sequence ID" value="OJH40977.1"/>
    <property type="molecule type" value="Genomic_DNA"/>
</dbReference>
<dbReference type="InterPro" id="IPR003593">
    <property type="entry name" value="AAA+_ATPase"/>
</dbReference>
<dbReference type="STRING" id="83449.BON30_08695"/>
<dbReference type="InterPro" id="IPR027417">
    <property type="entry name" value="P-loop_NTPase"/>
</dbReference>
<comment type="caution">
    <text evidence="7">The sequence shown here is derived from an EMBL/GenBank/DDBJ whole genome shotgun (WGS) entry which is preliminary data.</text>
</comment>
<evidence type="ECO:0000313" key="7">
    <source>
        <dbReference type="EMBL" id="OJH40977.1"/>
    </source>
</evidence>
<evidence type="ECO:0000256" key="2">
    <source>
        <dbReference type="ARBA" id="ARBA00022448"/>
    </source>
</evidence>
<dbReference type="Gene3D" id="3.40.50.300">
    <property type="entry name" value="P-loop containing nucleotide triphosphate hydrolases"/>
    <property type="match status" value="1"/>
</dbReference>
<keyword evidence="3" id="KW-0536">Nodulation</keyword>
<dbReference type="Pfam" id="PF00005">
    <property type="entry name" value="ABC_tran"/>
    <property type="match status" value="1"/>
</dbReference>
<evidence type="ECO:0000313" key="8">
    <source>
        <dbReference type="Proteomes" id="UP000182229"/>
    </source>
</evidence>
<keyword evidence="5" id="KW-0067">ATP-binding</keyword>
<protein>
    <submittedName>
        <fullName evidence="7">ABC transporter</fullName>
    </submittedName>
</protein>
<evidence type="ECO:0000256" key="4">
    <source>
        <dbReference type="ARBA" id="ARBA00022741"/>
    </source>
</evidence>
<dbReference type="PANTHER" id="PTHR42711:SF5">
    <property type="entry name" value="ABC TRANSPORTER ATP-BINDING PROTEIN NATA"/>
    <property type="match status" value="1"/>
</dbReference>
<dbReference type="SUPFAM" id="SSF52540">
    <property type="entry name" value="P-loop containing nucleoside triphosphate hydrolases"/>
    <property type="match status" value="1"/>
</dbReference>
<keyword evidence="8" id="KW-1185">Reference proteome</keyword>
<keyword evidence="2" id="KW-0813">Transport</keyword>
<evidence type="ECO:0000256" key="5">
    <source>
        <dbReference type="ARBA" id="ARBA00022840"/>
    </source>
</evidence>
<evidence type="ECO:0000256" key="1">
    <source>
        <dbReference type="ARBA" id="ARBA00005417"/>
    </source>
</evidence>
<dbReference type="GO" id="GO:0005524">
    <property type="term" value="F:ATP binding"/>
    <property type="evidence" value="ECO:0007669"/>
    <property type="project" value="UniProtKB-KW"/>
</dbReference>
<reference evidence="7 8" key="2">
    <citation type="submission" date="2016-12" db="EMBL/GenBank/DDBJ databases">
        <title>Draft Genome Sequence of Cystobacter ferrugineus Strain Cbfe23.</title>
        <authorList>
            <person name="Akbar S."/>
            <person name="Dowd S.E."/>
            <person name="Stevens D.C."/>
        </authorList>
    </citation>
    <scope>NUCLEOTIDE SEQUENCE [LARGE SCALE GENOMIC DNA]</scope>
    <source>
        <strain evidence="7 8">Cbfe23</strain>
    </source>
</reference>
<dbReference type="Proteomes" id="UP000182229">
    <property type="component" value="Unassembled WGS sequence"/>
</dbReference>
<comment type="similarity">
    <text evidence="1">Belongs to the ABC transporter superfamily.</text>
</comment>
<keyword evidence="4" id="KW-0547">Nucleotide-binding</keyword>
<proteinExistence type="inferred from homology"/>
<dbReference type="AlphaFoldDB" id="A0A1L9BFE6"/>
<dbReference type="SMART" id="SM00382">
    <property type="entry name" value="AAA"/>
    <property type="match status" value="1"/>
</dbReference>
<evidence type="ECO:0000259" key="6">
    <source>
        <dbReference type="PROSITE" id="PS50893"/>
    </source>
</evidence>
<dbReference type="GO" id="GO:0016887">
    <property type="term" value="F:ATP hydrolysis activity"/>
    <property type="evidence" value="ECO:0007669"/>
    <property type="project" value="InterPro"/>
</dbReference>
<dbReference type="InterPro" id="IPR003439">
    <property type="entry name" value="ABC_transporter-like_ATP-bd"/>
</dbReference>
<reference evidence="8" key="1">
    <citation type="submission" date="2016-11" db="EMBL/GenBank/DDBJ databases">
        <authorList>
            <person name="Shukria A."/>
            <person name="Stevens D.C."/>
        </authorList>
    </citation>
    <scope>NUCLEOTIDE SEQUENCE [LARGE SCALE GENOMIC DNA]</scope>
    <source>
        <strain evidence="8">Cbfe23</strain>
    </source>
</reference>
<organism evidence="7 8">
    <name type="scientific">Cystobacter ferrugineus</name>
    <dbReference type="NCBI Taxonomy" id="83449"/>
    <lineage>
        <taxon>Bacteria</taxon>
        <taxon>Pseudomonadati</taxon>
        <taxon>Myxococcota</taxon>
        <taxon>Myxococcia</taxon>
        <taxon>Myxococcales</taxon>
        <taxon>Cystobacterineae</taxon>
        <taxon>Archangiaceae</taxon>
        <taxon>Cystobacter</taxon>
    </lineage>
</organism>
<evidence type="ECO:0000256" key="3">
    <source>
        <dbReference type="ARBA" id="ARBA00022458"/>
    </source>
</evidence>
<feature type="domain" description="ABC transporter" evidence="6">
    <location>
        <begin position="24"/>
        <end position="254"/>
    </location>
</feature>
<gene>
    <name evidence="7" type="ORF">BON30_08695</name>
</gene>